<evidence type="ECO:0000256" key="2">
    <source>
        <dbReference type="ARBA" id="ARBA00012727"/>
    </source>
</evidence>
<dbReference type="NCBIfam" id="TIGR02776">
    <property type="entry name" value="NHEJ_ligase_prk"/>
    <property type="match status" value="1"/>
</dbReference>
<organism evidence="26 27">
    <name type="scientific">Plastoroseomonas arctica</name>
    <dbReference type="NCBI Taxonomy" id="1509237"/>
    <lineage>
        <taxon>Bacteria</taxon>
        <taxon>Pseudomonadati</taxon>
        <taxon>Pseudomonadota</taxon>
        <taxon>Alphaproteobacteria</taxon>
        <taxon>Acetobacterales</taxon>
        <taxon>Acetobacteraceae</taxon>
        <taxon>Plastoroseomonas</taxon>
    </lineage>
</organism>
<keyword evidence="15" id="KW-0233">DNA recombination</keyword>
<feature type="domain" description="ATP-dependent DNA ligase family profile" evidence="22">
    <location>
        <begin position="262"/>
        <end position="428"/>
    </location>
</feature>
<keyword evidence="12" id="KW-0067">ATP-binding</keyword>
<dbReference type="InterPro" id="IPR014143">
    <property type="entry name" value="NHEJ_ligase_prk"/>
</dbReference>
<keyword evidence="8" id="KW-0547">Nucleotide-binding</keyword>
<dbReference type="Pfam" id="PF13298">
    <property type="entry name" value="LigD_N"/>
    <property type="match status" value="1"/>
</dbReference>
<reference evidence="26" key="1">
    <citation type="submission" date="2020-01" db="EMBL/GenBank/DDBJ databases">
        <authorList>
            <person name="Rat A."/>
        </authorList>
    </citation>
    <scope>NUCLEOTIDE SEQUENCE</scope>
    <source>
        <strain evidence="26">LMG 28251</strain>
    </source>
</reference>
<keyword evidence="10" id="KW-0378">Hydrolase</keyword>
<comment type="cofactor">
    <cofactor evidence="1">
        <name>Mn(2+)</name>
        <dbReference type="ChEBI" id="CHEBI:29035"/>
    </cofactor>
</comment>
<keyword evidence="7" id="KW-0479">Metal-binding</keyword>
<dbReference type="NCBIfam" id="TIGR02777">
    <property type="entry name" value="LigD_PE_dom"/>
    <property type="match status" value="1"/>
</dbReference>
<evidence type="ECO:0000256" key="14">
    <source>
        <dbReference type="ARBA" id="ARBA00023125"/>
    </source>
</evidence>
<keyword evidence="6" id="KW-0540">Nuclease</keyword>
<dbReference type="Pfam" id="PF21686">
    <property type="entry name" value="LigD_Prim-Pol"/>
    <property type="match status" value="1"/>
</dbReference>
<evidence type="ECO:0000259" key="24">
    <source>
        <dbReference type="Pfam" id="PF13298"/>
    </source>
</evidence>
<evidence type="ECO:0000256" key="10">
    <source>
        <dbReference type="ARBA" id="ARBA00022801"/>
    </source>
</evidence>
<evidence type="ECO:0000256" key="16">
    <source>
        <dbReference type="ARBA" id="ARBA00023204"/>
    </source>
</evidence>
<dbReference type="InterPro" id="IPR012310">
    <property type="entry name" value="DNA_ligase_ATP-dep_cent"/>
</dbReference>
<feature type="compositionally biased region" description="Basic and acidic residues" evidence="21">
    <location>
        <begin position="13"/>
        <end position="25"/>
    </location>
</feature>
<dbReference type="GO" id="GO:0005524">
    <property type="term" value="F:ATP binding"/>
    <property type="evidence" value="ECO:0007669"/>
    <property type="project" value="UniProtKB-KW"/>
</dbReference>
<dbReference type="NCBIfam" id="NF004628">
    <property type="entry name" value="PRK05972.1"/>
    <property type="match status" value="1"/>
</dbReference>
<evidence type="ECO:0000256" key="21">
    <source>
        <dbReference type="SAM" id="MobiDB-lite"/>
    </source>
</evidence>
<dbReference type="Gene3D" id="3.30.1490.70">
    <property type="match status" value="1"/>
</dbReference>
<accession>A0AAF1K6W2</accession>
<dbReference type="GO" id="GO:0006310">
    <property type="term" value="P:DNA recombination"/>
    <property type="evidence" value="ECO:0007669"/>
    <property type="project" value="UniProtKB-KW"/>
</dbReference>
<dbReference type="GO" id="GO:0006281">
    <property type="term" value="P:DNA repair"/>
    <property type="evidence" value="ECO:0007669"/>
    <property type="project" value="UniProtKB-KW"/>
</dbReference>
<feature type="domain" description="DNA ligase D 3'-phosphoesterase" evidence="24">
    <location>
        <begin position="39"/>
        <end position="146"/>
    </location>
</feature>
<evidence type="ECO:0000259" key="23">
    <source>
        <dbReference type="Pfam" id="PF04679"/>
    </source>
</evidence>
<keyword evidence="5" id="KW-0548">Nucleotidyltransferase</keyword>
<dbReference type="CDD" id="cd07906">
    <property type="entry name" value="Adenylation_DNA_ligase_LigD_LigC"/>
    <property type="match status" value="1"/>
</dbReference>
<dbReference type="GO" id="GO:0004527">
    <property type="term" value="F:exonuclease activity"/>
    <property type="evidence" value="ECO:0007669"/>
    <property type="project" value="UniProtKB-KW"/>
</dbReference>
<keyword evidence="14" id="KW-0238">DNA-binding</keyword>
<keyword evidence="13" id="KW-0239">DNA-directed DNA polymerase</keyword>
<keyword evidence="11" id="KW-0269">Exonuclease</keyword>
<dbReference type="AlphaFoldDB" id="A0AAF1K6W2"/>
<dbReference type="InterPro" id="IPR012340">
    <property type="entry name" value="NA-bd_OB-fold"/>
</dbReference>
<evidence type="ECO:0000256" key="7">
    <source>
        <dbReference type="ARBA" id="ARBA00022723"/>
    </source>
</evidence>
<feature type="compositionally biased region" description="Low complexity" evidence="21">
    <location>
        <begin position="559"/>
        <end position="571"/>
    </location>
</feature>
<gene>
    <name evidence="26" type="primary">ligD</name>
    <name evidence="26" type="ORF">GXW79_17230</name>
</gene>
<keyword evidence="17" id="KW-0464">Manganese</keyword>
<protein>
    <recommendedName>
        <fullName evidence="2">DNA ligase (ATP)</fullName>
        <ecNumber evidence="2">6.5.1.1</ecNumber>
    </recommendedName>
    <alternativeName>
        <fullName evidence="19">NHEJ DNA polymerase</fullName>
    </alternativeName>
</protein>
<evidence type="ECO:0000256" key="12">
    <source>
        <dbReference type="ARBA" id="ARBA00022840"/>
    </source>
</evidence>
<evidence type="ECO:0000256" key="15">
    <source>
        <dbReference type="ARBA" id="ARBA00023172"/>
    </source>
</evidence>
<keyword evidence="18" id="KW-0511">Multifunctional enzyme</keyword>
<evidence type="ECO:0000256" key="3">
    <source>
        <dbReference type="ARBA" id="ARBA00022598"/>
    </source>
</evidence>
<keyword evidence="9" id="KW-0227">DNA damage</keyword>
<evidence type="ECO:0000256" key="6">
    <source>
        <dbReference type="ARBA" id="ARBA00022722"/>
    </source>
</evidence>
<evidence type="ECO:0000256" key="17">
    <source>
        <dbReference type="ARBA" id="ARBA00023211"/>
    </source>
</evidence>
<evidence type="ECO:0000256" key="1">
    <source>
        <dbReference type="ARBA" id="ARBA00001936"/>
    </source>
</evidence>
<evidence type="ECO:0000256" key="4">
    <source>
        <dbReference type="ARBA" id="ARBA00022679"/>
    </source>
</evidence>
<dbReference type="SUPFAM" id="SSF50249">
    <property type="entry name" value="Nucleic acid-binding proteins"/>
    <property type="match status" value="1"/>
</dbReference>
<dbReference type="Gene3D" id="3.90.920.10">
    <property type="entry name" value="DNA primase, PRIM domain"/>
    <property type="match status" value="1"/>
</dbReference>
<dbReference type="PANTHER" id="PTHR42705:SF2">
    <property type="entry name" value="BIFUNCTIONAL NON-HOMOLOGOUS END JOINING PROTEIN LIGD"/>
    <property type="match status" value="1"/>
</dbReference>
<feature type="domain" description="DNA ligase ATP-dependent C-terminal" evidence="23">
    <location>
        <begin position="446"/>
        <end position="539"/>
    </location>
</feature>
<feature type="domain" description="DNA ligase D polymerase" evidence="25">
    <location>
        <begin position="597"/>
        <end position="849"/>
    </location>
</feature>
<dbReference type="NCBIfam" id="TIGR02778">
    <property type="entry name" value="ligD_pol"/>
    <property type="match status" value="1"/>
</dbReference>
<evidence type="ECO:0000256" key="19">
    <source>
        <dbReference type="ARBA" id="ARBA00029943"/>
    </source>
</evidence>
<dbReference type="Pfam" id="PF01068">
    <property type="entry name" value="DNA_ligase_A_M"/>
    <property type="match status" value="1"/>
</dbReference>
<dbReference type="InterPro" id="IPR014144">
    <property type="entry name" value="LigD_PE_domain"/>
</dbReference>
<keyword evidence="27" id="KW-1185">Reference proteome</keyword>
<dbReference type="GO" id="GO:0003677">
    <property type="term" value="F:DNA binding"/>
    <property type="evidence" value="ECO:0007669"/>
    <property type="project" value="UniProtKB-KW"/>
</dbReference>
<keyword evidence="4" id="KW-0808">Transferase</keyword>
<dbReference type="CDD" id="cd07971">
    <property type="entry name" value="OBF_DNA_ligase_LigD"/>
    <property type="match status" value="1"/>
</dbReference>
<evidence type="ECO:0000313" key="27">
    <source>
        <dbReference type="Proteomes" id="UP001196068"/>
    </source>
</evidence>
<evidence type="ECO:0000313" key="26">
    <source>
        <dbReference type="EMBL" id="MBR0656826.1"/>
    </source>
</evidence>
<dbReference type="Proteomes" id="UP001196068">
    <property type="component" value="Unassembled WGS sequence"/>
</dbReference>
<sequence length="875" mass="94454">MATRSDPLAPYHAKRDFARTPEPRGKAAKPAATLQFIVHRHAATRLHYDLRLEWGGVLKSWAVTRGPSLDPGDKRLAVEVEDHPLDYGSFEGTIPKPGYGAGTVQIWDRGAWAPLHPDAVDADLARGEIKFVLSGERLKGGFVLVRLKPRAGEPPERHNWLLIKERDSMATPGEGDAVLKAETSVASGRTMAEIEGGKPEGRAARAKPKPPEAMPANAKPAVEKAAAPKARKAAPAAKADPAAMPDFVPPQLCRLVASPPRGETWLHELKLDGYRVQLRVAGGRAALRTRTGLDWTHRFANLAKTAAALPNCLLDGEVVALDDQGQPSFSLLQAMLSGDTKPDYVFYLFDLLHDGTRDYRGDPLLDRKARLAELLRGAPKSLRYLDHFTAPGEAVLASACRLSMEGIVSKRGDAPYASGRNDSWTKAKCRGREEFIVGGWSRDKAGKGLGALLVGARRAEGLAYLGRVGTGYSGRTAEMLLARMKPLQRKATPFAGRQPERTSDVTWVEPELVVEIAYGGWTDAGILRHASFIGLREDKPAEEVVADDQPLREDPPAEKPAAAPKAPRPAKTGPTGARLTHPERIIWPETEGHRALTKGDLAAYFERCADRILDHIAGRPLSILRAPDGIGGEVFFQRHAMRGQSPLIGAVEVAGQARPYMRIDDVAGLMALAQVSAVELHPWGARADRPDVPERLVFDLDPAEGLGFAAVAAGALELRDRLKALGLTSFARVTGGKGLHVVVPLDTGGKVPDWAATKQFARLVCGMMEKDAPGRYTTTMAKSARTGRIFLDYLRNDRLSTAIASWSPRARAGAPIARPIAWSAVKPTLDPAGWRIDALIGKPAAADPWTGFEAAATPLRAAIETATRPAKPAKR</sequence>
<feature type="region of interest" description="Disordered" evidence="21">
    <location>
        <begin position="543"/>
        <end position="583"/>
    </location>
</feature>
<comment type="catalytic activity">
    <reaction evidence="20">
        <text>ATP + (deoxyribonucleotide)n-3'-hydroxyl + 5'-phospho-(deoxyribonucleotide)m = (deoxyribonucleotide)n+m + AMP + diphosphate.</text>
        <dbReference type="EC" id="6.5.1.1"/>
    </reaction>
</comment>
<dbReference type="RefSeq" id="WP_211875695.1">
    <property type="nucleotide sequence ID" value="NZ_JAAEDH010000022.1"/>
</dbReference>
<comment type="caution">
    <text evidence="26">The sequence shown here is derived from an EMBL/GenBank/DDBJ whole genome shotgun (WGS) entry which is preliminary data.</text>
</comment>
<name>A0AAF1K6W2_9PROT</name>
<feature type="region of interest" description="Disordered" evidence="21">
    <location>
        <begin position="1"/>
        <end position="28"/>
    </location>
</feature>
<dbReference type="Gene3D" id="3.30.470.30">
    <property type="entry name" value="DNA ligase/mRNA capping enzyme"/>
    <property type="match status" value="1"/>
</dbReference>
<dbReference type="Gene3D" id="2.40.50.140">
    <property type="entry name" value="Nucleic acid-binding proteins"/>
    <property type="match status" value="1"/>
</dbReference>
<evidence type="ECO:0000256" key="5">
    <source>
        <dbReference type="ARBA" id="ARBA00022695"/>
    </source>
</evidence>
<dbReference type="NCBIfam" id="TIGR02779">
    <property type="entry name" value="NHEJ_ligase_lig"/>
    <property type="match status" value="1"/>
</dbReference>
<evidence type="ECO:0000256" key="11">
    <source>
        <dbReference type="ARBA" id="ARBA00022839"/>
    </source>
</evidence>
<dbReference type="InterPro" id="IPR014146">
    <property type="entry name" value="LigD_ligase_dom"/>
</dbReference>
<evidence type="ECO:0000256" key="9">
    <source>
        <dbReference type="ARBA" id="ARBA00022763"/>
    </source>
</evidence>
<dbReference type="GO" id="GO:0003887">
    <property type="term" value="F:DNA-directed DNA polymerase activity"/>
    <property type="evidence" value="ECO:0007669"/>
    <property type="project" value="UniProtKB-KW"/>
</dbReference>
<dbReference type="InterPro" id="IPR014145">
    <property type="entry name" value="LigD_pol_dom"/>
</dbReference>
<reference evidence="26" key="2">
    <citation type="journal article" date="2021" name="Syst. Appl. Microbiol.">
        <title>Roseomonas hellenica sp. nov., isolated from roots of wild-growing Alkanna tinctoria.</title>
        <authorList>
            <person name="Rat A."/>
            <person name="Naranjo H.D."/>
            <person name="Lebbe L."/>
            <person name="Cnockaert M."/>
            <person name="Krigas N."/>
            <person name="Grigoriadou K."/>
            <person name="Maloupa E."/>
            <person name="Willems A."/>
        </authorList>
    </citation>
    <scope>NUCLEOTIDE SEQUENCE</scope>
    <source>
        <strain evidence="26">LMG 28251</strain>
    </source>
</reference>
<evidence type="ECO:0000259" key="22">
    <source>
        <dbReference type="Pfam" id="PF01068"/>
    </source>
</evidence>
<keyword evidence="16" id="KW-0234">DNA repair</keyword>
<dbReference type="EC" id="6.5.1.1" evidence="2"/>
<evidence type="ECO:0000259" key="25">
    <source>
        <dbReference type="Pfam" id="PF21686"/>
    </source>
</evidence>
<dbReference type="InterPro" id="IPR052171">
    <property type="entry name" value="NHEJ_LigD"/>
</dbReference>
<dbReference type="SUPFAM" id="SSF56091">
    <property type="entry name" value="DNA ligase/mRNA capping enzyme, catalytic domain"/>
    <property type="match status" value="1"/>
</dbReference>
<dbReference type="GO" id="GO:0046872">
    <property type="term" value="F:metal ion binding"/>
    <property type="evidence" value="ECO:0007669"/>
    <property type="project" value="UniProtKB-KW"/>
</dbReference>
<dbReference type="PANTHER" id="PTHR42705">
    <property type="entry name" value="BIFUNCTIONAL NON-HOMOLOGOUS END JOINING PROTEIN LIGD"/>
    <property type="match status" value="1"/>
</dbReference>
<evidence type="ECO:0000256" key="13">
    <source>
        <dbReference type="ARBA" id="ARBA00022932"/>
    </source>
</evidence>
<evidence type="ECO:0000256" key="20">
    <source>
        <dbReference type="ARBA" id="ARBA00034003"/>
    </source>
</evidence>
<keyword evidence="3 26" id="KW-0436">Ligase</keyword>
<dbReference type="EMBL" id="JAAEDH010000022">
    <property type="protein sequence ID" value="MBR0656826.1"/>
    <property type="molecule type" value="Genomic_DNA"/>
</dbReference>
<feature type="region of interest" description="Disordered" evidence="21">
    <location>
        <begin position="190"/>
        <end position="218"/>
    </location>
</feature>
<evidence type="ECO:0000256" key="18">
    <source>
        <dbReference type="ARBA" id="ARBA00023268"/>
    </source>
</evidence>
<dbReference type="GO" id="GO:0003910">
    <property type="term" value="F:DNA ligase (ATP) activity"/>
    <property type="evidence" value="ECO:0007669"/>
    <property type="project" value="UniProtKB-EC"/>
</dbReference>
<dbReference type="InterPro" id="IPR012309">
    <property type="entry name" value="DNA_ligase_ATP-dep_C"/>
</dbReference>
<evidence type="ECO:0000256" key="8">
    <source>
        <dbReference type="ARBA" id="ARBA00022741"/>
    </source>
</evidence>
<dbReference type="Pfam" id="PF04679">
    <property type="entry name" value="DNA_ligase_A_C"/>
    <property type="match status" value="1"/>
</dbReference>
<proteinExistence type="predicted"/>